<comment type="similarity">
    <text evidence="1 2">Belongs to the glycosyltransferase 77 family.</text>
</comment>
<dbReference type="PANTHER" id="PTHR47032">
    <property type="entry name" value="UDP-D-XYLOSE:L-FUCOSE ALPHA-1,3-D-XYLOSYLTRANSFERASE-RELATED"/>
    <property type="match status" value="1"/>
</dbReference>
<dbReference type="InterPro" id="IPR005069">
    <property type="entry name" value="Nucl-diP-sugar_transferase"/>
</dbReference>
<proteinExistence type="inferred from homology"/>
<evidence type="ECO:0000259" key="3">
    <source>
        <dbReference type="Pfam" id="PF03407"/>
    </source>
</evidence>
<keyword evidence="2" id="KW-0333">Golgi apparatus</keyword>
<keyword evidence="2" id="KW-1133">Transmembrane helix</keyword>
<dbReference type="Gramene" id="AUR62004427-RA">
    <property type="protein sequence ID" value="AUR62004427-RA:cds"/>
    <property type="gene ID" value="AUR62004427"/>
</dbReference>
<dbReference type="PANTHER" id="PTHR47032:SF1">
    <property type="entry name" value="UDP-D-XYLOSE:L-FUCOSE ALPHA-1,3-D-XYLOSYLTRANSFERASE-RELATED"/>
    <property type="match status" value="1"/>
</dbReference>
<gene>
    <name evidence="4" type="primary">LOC110714129</name>
</gene>
<dbReference type="AlphaFoldDB" id="A0A803KZG8"/>
<dbReference type="OMA" id="SRWKDYT"/>
<keyword evidence="2" id="KW-0472">Membrane</keyword>
<evidence type="ECO:0000313" key="5">
    <source>
        <dbReference type="Proteomes" id="UP000596660"/>
    </source>
</evidence>
<dbReference type="EnsemblPlants" id="AUR62004427-RA">
    <property type="protein sequence ID" value="AUR62004427-RA:cds"/>
    <property type="gene ID" value="AUR62004427"/>
</dbReference>
<reference evidence="4" key="1">
    <citation type="journal article" date="2017" name="Nature">
        <title>The genome of Chenopodium quinoa.</title>
        <authorList>
            <person name="Jarvis D.E."/>
            <person name="Ho Y.S."/>
            <person name="Lightfoot D.J."/>
            <person name="Schmoeckel S.M."/>
            <person name="Li B."/>
            <person name="Borm T.J.A."/>
            <person name="Ohyanagi H."/>
            <person name="Mineta K."/>
            <person name="Michell C.T."/>
            <person name="Saber N."/>
            <person name="Kharbatia N.M."/>
            <person name="Rupper R.R."/>
            <person name="Sharp A.R."/>
            <person name="Dally N."/>
            <person name="Boughton B.A."/>
            <person name="Woo Y.H."/>
            <person name="Gao G."/>
            <person name="Schijlen E.G.W.M."/>
            <person name="Guo X."/>
            <person name="Momin A.A."/>
            <person name="Negrao S."/>
            <person name="Al-Babili S."/>
            <person name="Gehring C."/>
            <person name="Roessner U."/>
            <person name="Jung C."/>
            <person name="Murphy K."/>
            <person name="Arold S.T."/>
            <person name="Gojobori T."/>
            <person name="van der Linden C.G."/>
            <person name="van Loo E.N."/>
            <person name="Jellen E.N."/>
            <person name="Maughan P.J."/>
            <person name="Tester M."/>
        </authorList>
    </citation>
    <scope>NUCLEOTIDE SEQUENCE [LARGE SCALE GENOMIC DNA]</scope>
    <source>
        <strain evidence="4">cv. PI 614886</strain>
    </source>
</reference>
<dbReference type="GO" id="GO:0035252">
    <property type="term" value="F:UDP-xylosyltransferase activity"/>
    <property type="evidence" value="ECO:0007669"/>
    <property type="project" value="TreeGrafter"/>
</dbReference>
<name>A0A803KZG8_CHEQI</name>
<dbReference type="GO" id="GO:0000139">
    <property type="term" value="C:Golgi membrane"/>
    <property type="evidence" value="ECO:0007669"/>
    <property type="project" value="UniProtKB-SubCell"/>
</dbReference>
<accession>A0A803KZG8</accession>
<feature type="transmembrane region" description="Helical" evidence="2">
    <location>
        <begin position="21"/>
        <end position="41"/>
    </location>
</feature>
<keyword evidence="2" id="KW-0735">Signal-anchor</keyword>
<reference evidence="4" key="2">
    <citation type="submission" date="2021-03" db="UniProtKB">
        <authorList>
            <consortium name="EnsemblPlants"/>
        </authorList>
    </citation>
    <scope>IDENTIFICATION</scope>
</reference>
<feature type="domain" description="Nucleotide-diphospho-sugar transferase" evidence="3">
    <location>
        <begin position="102"/>
        <end position="320"/>
    </location>
</feature>
<sequence length="340" mass="39495">MAVSHLHQRPTHKRPSSFLNRTNLTLVFSLLIILGFFYPYLGISQPFFSNPNFAFQSKWRNYSLQEAVSFVGRNGTVIVCIVSEPYLDFLNNWLISVTRHKHQDKVLVIAEDYNTLYRVNQRWPGHAVLIPPVLESNSAHKFGSLGFFNFTARRPRHLLNILELGYNVMYNDVDMVWLKDPFPYLEGNHDVYFMDDVAAVKPLNHSHALPPPGKKGRPYVCSCMIFLRSTSGAKLAMRKWLEELQEQPWTRAKKANDQPAFNWALMKIEKKVDMYLLSQSAFPTGGLYFKNKTWVRETEGSHVIIHNNYILGFEKKIKRFRDYSLWLVDDYASESPLGKL</sequence>
<keyword evidence="2" id="KW-0808">Transferase</keyword>
<dbReference type="OrthoDB" id="540503at2759"/>
<keyword evidence="2" id="KW-0812">Transmembrane</keyword>
<dbReference type="Pfam" id="PF03407">
    <property type="entry name" value="Nucleotid_trans"/>
    <property type="match status" value="1"/>
</dbReference>
<evidence type="ECO:0000313" key="4">
    <source>
        <dbReference type="EnsemblPlants" id="AUR62004427-RA:cds"/>
    </source>
</evidence>
<protein>
    <recommendedName>
        <fullName evidence="2">Glycosyltransferase</fullName>
        <ecNumber evidence="2">2.4.2.-</ecNumber>
    </recommendedName>
</protein>
<dbReference type="Proteomes" id="UP000596660">
    <property type="component" value="Unplaced"/>
</dbReference>
<dbReference type="GO" id="GO:0010306">
    <property type="term" value="P:rhamnogalacturonan II biosynthetic process"/>
    <property type="evidence" value="ECO:0007669"/>
    <property type="project" value="TreeGrafter"/>
</dbReference>
<evidence type="ECO:0000256" key="1">
    <source>
        <dbReference type="ARBA" id="ARBA00007033"/>
    </source>
</evidence>
<dbReference type="InterPro" id="IPR029044">
    <property type="entry name" value="Nucleotide-diphossugar_trans"/>
</dbReference>
<dbReference type="GeneID" id="110714129"/>
<keyword evidence="2" id="KW-0328">Glycosyltransferase</keyword>
<dbReference type="EC" id="2.4.2.-" evidence="2"/>
<comment type="subcellular location">
    <subcellularLocation>
        <location evidence="2">Golgi apparatus membrane</location>
        <topology evidence="2">Single-pass type II membrane protein</topology>
    </subcellularLocation>
</comment>
<keyword evidence="2" id="KW-0961">Cell wall biogenesis/degradation</keyword>
<keyword evidence="5" id="KW-1185">Reference proteome</keyword>
<dbReference type="SUPFAM" id="SSF53448">
    <property type="entry name" value="Nucleotide-diphospho-sugar transferases"/>
    <property type="match status" value="1"/>
</dbReference>
<dbReference type="RefSeq" id="XP_021748295.1">
    <property type="nucleotide sequence ID" value="XM_021892603.1"/>
</dbReference>
<dbReference type="KEGG" id="cqi:110714129"/>
<organism evidence="4 5">
    <name type="scientific">Chenopodium quinoa</name>
    <name type="common">Quinoa</name>
    <dbReference type="NCBI Taxonomy" id="63459"/>
    <lineage>
        <taxon>Eukaryota</taxon>
        <taxon>Viridiplantae</taxon>
        <taxon>Streptophyta</taxon>
        <taxon>Embryophyta</taxon>
        <taxon>Tracheophyta</taxon>
        <taxon>Spermatophyta</taxon>
        <taxon>Magnoliopsida</taxon>
        <taxon>eudicotyledons</taxon>
        <taxon>Gunneridae</taxon>
        <taxon>Pentapetalae</taxon>
        <taxon>Caryophyllales</taxon>
        <taxon>Chenopodiaceae</taxon>
        <taxon>Chenopodioideae</taxon>
        <taxon>Atripliceae</taxon>
        <taxon>Chenopodium</taxon>
    </lineage>
</organism>
<dbReference type="InterPro" id="IPR052636">
    <property type="entry name" value="UDP-D-xylose:L-fucose_XylT"/>
</dbReference>
<evidence type="ECO:0000256" key="2">
    <source>
        <dbReference type="RuleBase" id="RU363055"/>
    </source>
</evidence>